<feature type="domain" description="G-patch" evidence="3">
    <location>
        <begin position="7"/>
        <end position="53"/>
    </location>
</feature>
<feature type="region of interest" description="Disordered" evidence="2">
    <location>
        <begin position="116"/>
        <end position="137"/>
    </location>
</feature>
<dbReference type="InterPro" id="IPR050656">
    <property type="entry name" value="PINX1"/>
</dbReference>
<accession>A0A8B7PL62</accession>
<reference evidence="5" key="1">
    <citation type="submission" date="2025-08" db="UniProtKB">
        <authorList>
            <consortium name="RefSeq"/>
        </authorList>
    </citation>
    <scope>IDENTIFICATION</scope>
    <source>
        <tissue evidence="5">Whole organism</tissue>
    </source>
</reference>
<dbReference type="OrthoDB" id="10019757at2759"/>
<feature type="region of interest" description="Disordered" evidence="2">
    <location>
        <begin position="372"/>
        <end position="391"/>
    </location>
</feature>
<dbReference type="GeneID" id="108682131"/>
<organism evidence="4 5">
    <name type="scientific">Hyalella azteca</name>
    <name type="common">Amphipod</name>
    <dbReference type="NCBI Taxonomy" id="294128"/>
    <lineage>
        <taxon>Eukaryota</taxon>
        <taxon>Metazoa</taxon>
        <taxon>Ecdysozoa</taxon>
        <taxon>Arthropoda</taxon>
        <taxon>Crustacea</taxon>
        <taxon>Multicrustacea</taxon>
        <taxon>Malacostraca</taxon>
        <taxon>Eumalacostraca</taxon>
        <taxon>Peracarida</taxon>
        <taxon>Amphipoda</taxon>
        <taxon>Senticaudata</taxon>
        <taxon>Talitrida</taxon>
        <taxon>Talitroidea</taxon>
        <taxon>Hyalellidae</taxon>
        <taxon>Hyalella</taxon>
    </lineage>
</organism>
<evidence type="ECO:0000259" key="3">
    <source>
        <dbReference type="PROSITE" id="PS50174"/>
    </source>
</evidence>
<sequence>MTEHNFSNTFAAKQLAKFGWKKGMGLGRQNDGISEPIHIRRRSDKLGIGHDAGENFSHWWDNAYNQAVGNLKVVTSKNGSVEVKSYKGSCTSEMKPNLFSRSLLYDNFNRAGTLMGTTNHSDTSDSDSDEDQASASQAVDISTGNGLLLDLSDDQLLKLCGGATAHKGARHGIRMTGKMKRLEEMAANDAALVAQWKLKEEGRQAAKTPITELPTMPTKLWKNRSSTSSKTVIGYTYDDETQSQVSAFPTSNPDSSPLVDVDSTIKKKKKLKEKIIPECVPDEASVIENEKLSLENIPILLQNNEELSRNLVKKKRKSDRRSEQISESTLKIDTYKEPLCNEEVRPKKKRKLSKKTGSVTCEENCNEREMIYDEDRKKLKKKKTKGNPLSA</sequence>
<dbReference type="Pfam" id="PF01585">
    <property type="entry name" value="G-patch"/>
    <property type="match status" value="1"/>
</dbReference>
<keyword evidence="4" id="KW-1185">Reference proteome</keyword>
<protein>
    <recommendedName>
        <fullName evidence="1">G patch domain-containing protein 4</fullName>
    </recommendedName>
</protein>
<evidence type="ECO:0000256" key="1">
    <source>
        <dbReference type="ARBA" id="ARBA00040365"/>
    </source>
</evidence>
<evidence type="ECO:0000313" key="4">
    <source>
        <dbReference type="Proteomes" id="UP000694843"/>
    </source>
</evidence>
<evidence type="ECO:0000313" key="5">
    <source>
        <dbReference type="RefSeq" id="XP_018026735.1"/>
    </source>
</evidence>
<dbReference type="PROSITE" id="PS50174">
    <property type="entry name" value="G_PATCH"/>
    <property type="match status" value="1"/>
</dbReference>
<dbReference type="GO" id="GO:0003676">
    <property type="term" value="F:nucleic acid binding"/>
    <property type="evidence" value="ECO:0007669"/>
    <property type="project" value="InterPro"/>
</dbReference>
<dbReference type="SMART" id="SM00443">
    <property type="entry name" value="G_patch"/>
    <property type="match status" value="1"/>
</dbReference>
<dbReference type="GO" id="GO:0005730">
    <property type="term" value="C:nucleolus"/>
    <property type="evidence" value="ECO:0007669"/>
    <property type="project" value="TreeGrafter"/>
</dbReference>
<dbReference type="PANTHER" id="PTHR23149:SF9">
    <property type="entry name" value="G PATCH DOMAIN-CONTAINING PROTEIN 4"/>
    <property type="match status" value="1"/>
</dbReference>
<name>A0A8B7PL62_HYAAZ</name>
<dbReference type="PANTHER" id="PTHR23149">
    <property type="entry name" value="G PATCH DOMAIN CONTAINING PROTEIN"/>
    <property type="match status" value="1"/>
</dbReference>
<dbReference type="AlphaFoldDB" id="A0A8B7PL62"/>
<dbReference type="RefSeq" id="XP_018026735.1">
    <property type="nucleotide sequence ID" value="XM_018171246.2"/>
</dbReference>
<dbReference type="KEGG" id="hazt:108682131"/>
<proteinExistence type="predicted"/>
<dbReference type="InterPro" id="IPR000467">
    <property type="entry name" value="G_patch_dom"/>
</dbReference>
<gene>
    <name evidence="5" type="primary">LOC108682131</name>
</gene>
<evidence type="ECO:0000256" key="2">
    <source>
        <dbReference type="SAM" id="MobiDB-lite"/>
    </source>
</evidence>
<dbReference type="Proteomes" id="UP000694843">
    <property type="component" value="Unplaced"/>
</dbReference>